<gene>
    <name evidence="9" type="ORF">QWM81_28675</name>
</gene>
<keyword evidence="10" id="KW-1185">Reference proteome</keyword>
<evidence type="ECO:0000313" key="10">
    <source>
        <dbReference type="Proteomes" id="UP001174050"/>
    </source>
</evidence>
<protein>
    <submittedName>
        <fullName evidence="9">Sugar ABC transporter permease</fullName>
    </submittedName>
</protein>
<comment type="caution">
    <text evidence="9">The sequence shown here is derived from an EMBL/GenBank/DDBJ whole genome shotgun (WGS) entry which is preliminary data.</text>
</comment>
<feature type="transmembrane region" description="Helical" evidence="7">
    <location>
        <begin position="111"/>
        <end position="132"/>
    </location>
</feature>
<keyword evidence="5 7" id="KW-1133">Transmembrane helix</keyword>
<proteinExistence type="inferred from homology"/>
<comment type="similarity">
    <text evidence="7">Belongs to the binding-protein-dependent transport system permease family.</text>
</comment>
<dbReference type="Proteomes" id="UP001174050">
    <property type="component" value="Unassembled WGS sequence"/>
</dbReference>
<evidence type="ECO:0000256" key="4">
    <source>
        <dbReference type="ARBA" id="ARBA00022692"/>
    </source>
</evidence>
<feature type="domain" description="ABC transmembrane type-1" evidence="8">
    <location>
        <begin position="107"/>
        <end position="321"/>
    </location>
</feature>
<evidence type="ECO:0000256" key="2">
    <source>
        <dbReference type="ARBA" id="ARBA00022448"/>
    </source>
</evidence>
<feature type="transmembrane region" description="Helical" evidence="7">
    <location>
        <begin position="248"/>
        <end position="268"/>
    </location>
</feature>
<evidence type="ECO:0000259" key="8">
    <source>
        <dbReference type="PROSITE" id="PS50928"/>
    </source>
</evidence>
<dbReference type="SUPFAM" id="SSF161098">
    <property type="entry name" value="MetI-like"/>
    <property type="match status" value="1"/>
</dbReference>
<keyword evidence="3" id="KW-1003">Cell membrane</keyword>
<dbReference type="PANTHER" id="PTHR43227">
    <property type="entry name" value="BLL4140 PROTEIN"/>
    <property type="match status" value="1"/>
</dbReference>
<dbReference type="Gene3D" id="1.10.3720.10">
    <property type="entry name" value="MetI-like"/>
    <property type="match status" value="1"/>
</dbReference>
<feature type="transmembrane region" description="Helical" evidence="7">
    <location>
        <begin position="305"/>
        <end position="324"/>
    </location>
</feature>
<keyword evidence="4 7" id="KW-0812">Transmembrane</keyword>
<comment type="subcellular location">
    <subcellularLocation>
        <location evidence="1 7">Cell membrane</location>
        <topology evidence="1 7">Multi-pass membrane protein</topology>
    </subcellularLocation>
</comment>
<evidence type="ECO:0000256" key="3">
    <source>
        <dbReference type="ARBA" id="ARBA00022475"/>
    </source>
</evidence>
<feature type="transmembrane region" description="Helical" evidence="7">
    <location>
        <begin position="50"/>
        <end position="69"/>
    </location>
</feature>
<accession>A0ABT7ZF85</accession>
<dbReference type="InterPro" id="IPR050809">
    <property type="entry name" value="UgpAE/MalFG_permease"/>
</dbReference>
<dbReference type="InterPro" id="IPR035906">
    <property type="entry name" value="MetI-like_sf"/>
</dbReference>
<dbReference type="CDD" id="cd06261">
    <property type="entry name" value="TM_PBP2"/>
    <property type="match status" value="1"/>
</dbReference>
<name>A0ABT7ZF85_9ACTN</name>
<dbReference type="PANTHER" id="PTHR43227:SF8">
    <property type="entry name" value="DIACETYLCHITOBIOSE UPTAKE SYSTEM PERMEASE PROTEIN DASB"/>
    <property type="match status" value="1"/>
</dbReference>
<reference evidence="9" key="1">
    <citation type="submission" date="2023-06" db="EMBL/GenBank/DDBJ databases">
        <title>WGS-Sequencing of Streptomyces ficellus isolate 21 collected from sand in Gara Djebilet Iron Mine in Algeria.</title>
        <authorList>
            <person name="Zegers G.P."/>
            <person name="Gomez A."/>
            <person name="Gueddou A."/>
            <person name="Zahara A.F."/>
            <person name="Worth M."/>
            <person name="Sevigny J.L."/>
            <person name="Tisa L."/>
        </authorList>
    </citation>
    <scope>NUCLEOTIDE SEQUENCE</scope>
    <source>
        <strain evidence="9">AS11</strain>
    </source>
</reference>
<feature type="transmembrane region" description="Helical" evidence="7">
    <location>
        <begin position="144"/>
        <end position="166"/>
    </location>
</feature>
<evidence type="ECO:0000256" key="5">
    <source>
        <dbReference type="ARBA" id="ARBA00022989"/>
    </source>
</evidence>
<dbReference type="RefSeq" id="WP_290115401.1">
    <property type="nucleotide sequence ID" value="NZ_JAUEPL010000067.1"/>
</dbReference>
<dbReference type="PROSITE" id="PS50928">
    <property type="entry name" value="ABC_TM1"/>
    <property type="match status" value="1"/>
</dbReference>
<organism evidence="9 10">
    <name type="scientific">Streptomyces ficellus</name>
    <dbReference type="NCBI Taxonomy" id="1977088"/>
    <lineage>
        <taxon>Bacteria</taxon>
        <taxon>Bacillati</taxon>
        <taxon>Actinomycetota</taxon>
        <taxon>Actinomycetes</taxon>
        <taxon>Kitasatosporales</taxon>
        <taxon>Streptomycetaceae</taxon>
        <taxon>Streptomyces</taxon>
    </lineage>
</organism>
<keyword evidence="6 7" id="KW-0472">Membrane</keyword>
<evidence type="ECO:0000256" key="6">
    <source>
        <dbReference type="ARBA" id="ARBA00023136"/>
    </source>
</evidence>
<dbReference type="InterPro" id="IPR000515">
    <property type="entry name" value="MetI-like"/>
</dbReference>
<dbReference type="EMBL" id="JAUEPL010000067">
    <property type="protein sequence ID" value="MDN3297942.1"/>
    <property type="molecule type" value="Genomic_DNA"/>
</dbReference>
<evidence type="ECO:0000256" key="1">
    <source>
        <dbReference type="ARBA" id="ARBA00004651"/>
    </source>
</evidence>
<evidence type="ECO:0000313" key="9">
    <source>
        <dbReference type="EMBL" id="MDN3297942.1"/>
    </source>
</evidence>
<feature type="transmembrane region" description="Helical" evidence="7">
    <location>
        <begin position="194"/>
        <end position="217"/>
    </location>
</feature>
<evidence type="ECO:0000256" key="7">
    <source>
        <dbReference type="RuleBase" id="RU363032"/>
    </source>
</evidence>
<dbReference type="Pfam" id="PF00528">
    <property type="entry name" value="BPD_transp_1"/>
    <property type="match status" value="1"/>
</dbReference>
<keyword evidence="2 7" id="KW-0813">Transport</keyword>
<sequence>MSAIRSAAGEAAVSAPAGATVRTSAGPAVNTPAGASPGAAVRRHWSEHGLVFIAPFLLVYGLFLLWPLLSGIGMSLRSDNIAGTGGEFIGLDNYAEALQDAGVWSSLWNTVWFTVLSTVPLVVTGLVLALLAHHLSCVQWLWRLSWFAPFLLPSGVVGLLFLWVIYPSDFGFADQALASLGLHPGIGWLTDERYAMLSIVLTTVWWTVGFNFLLYLAALQAIPRHLYEAAALDGAGPRHRLRHITLPMLRTTTGVIVVLQILASLKIFDQVYIMTGGGPDDATRPILQYVYQAGFTGYRIGYASAVSYVFFALILIVSLVHLRLSRRTREENAR</sequence>